<feature type="region of interest" description="Disordered" evidence="1">
    <location>
        <begin position="18"/>
        <end position="52"/>
    </location>
</feature>
<sequence>MNLQSLLSSAPPHVPYDSNAAFPPLAPTPPLHAISDPNAMDHPPNPPNPFSDHEKRFVIAEAIKTSSIPLNVLMHMLDEWNFRPNWDEICLPPGRTPKSCRQVFENIRAQTQGYGTPGPSHKRRSIGDLSDPAIESSRKRLQTGGIDPSPRPLQPKPAPNGPPGQSTPIATTPVQRRRGRPTNAQLQARAYEAVQRGEMLPSGTTTNIVGPQSYGDVPGAGSFAIGLPMSMPGTGTLSTPPPAEGERARKKRGRPQGSVSKPKMNPPPEQQLTTWESLSEPAVVASLTGPAPEEKREEPETYHPILPQSESRPPPPPQQQLPQPPLPPPPPPTSAPVPEPVPVPAPAPQLPPSTGESNTPKSPAGPNILNPS</sequence>
<reference evidence="2 3" key="1">
    <citation type="submission" date="2018-05" db="EMBL/GenBank/DDBJ databases">
        <title>Draft genome sequence of Scytalidium lignicola DSM 105466, a ubiquitous saprotrophic fungus.</title>
        <authorList>
            <person name="Buettner E."/>
            <person name="Gebauer A.M."/>
            <person name="Hofrichter M."/>
            <person name="Liers C."/>
            <person name="Kellner H."/>
        </authorList>
    </citation>
    <scope>NUCLEOTIDE SEQUENCE [LARGE SCALE GENOMIC DNA]</scope>
    <source>
        <strain evidence="2 3">DSM 105466</strain>
    </source>
</reference>
<feature type="compositionally biased region" description="Polar residues" evidence="1">
    <location>
        <begin position="163"/>
        <end position="174"/>
    </location>
</feature>
<feature type="compositionally biased region" description="Basic and acidic residues" evidence="1">
    <location>
        <begin position="292"/>
        <end position="301"/>
    </location>
</feature>
<name>A0A3E2HIH6_SCYLI</name>
<dbReference type="STRING" id="5539.A0A3E2HIH6"/>
<dbReference type="AlphaFoldDB" id="A0A3E2HIH6"/>
<feature type="compositionally biased region" description="Pro residues" evidence="1">
    <location>
        <begin position="149"/>
        <end position="162"/>
    </location>
</feature>
<evidence type="ECO:0000313" key="3">
    <source>
        <dbReference type="Proteomes" id="UP000258309"/>
    </source>
</evidence>
<accession>A0A3E2HIH6</accession>
<feature type="non-terminal residue" evidence="2">
    <location>
        <position position="372"/>
    </location>
</feature>
<dbReference type="EMBL" id="NCSJ02000039">
    <property type="protein sequence ID" value="RFU33228.1"/>
    <property type="molecule type" value="Genomic_DNA"/>
</dbReference>
<evidence type="ECO:0000313" key="2">
    <source>
        <dbReference type="EMBL" id="RFU33228.1"/>
    </source>
</evidence>
<feature type="region of interest" description="Disordered" evidence="1">
    <location>
        <begin position="109"/>
        <end position="183"/>
    </location>
</feature>
<dbReference type="PANTHER" id="PTHR23330">
    <property type="entry name" value="P300 TRANSCRIPTIONAL COFACTOR JMY-RELATED"/>
    <property type="match status" value="1"/>
</dbReference>
<feature type="compositionally biased region" description="Pro residues" evidence="1">
    <location>
        <begin position="312"/>
        <end position="351"/>
    </location>
</feature>
<keyword evidence="3" id="KW-1185">Reference proteome</keyword>
<proteinExistence type="predicted"/>
<dbReference type="OrthoDB" id="5371646at2759"/>
<evidence type="ECO:0000256" key="1">
    <source>
        <dbReference type="SAM" id="MobiDB-lite"/>
    </source>
</evidence>
<protein>
    <submittedName>
        <fullName evidence="2">Uncharacterized protein</fullName>
    </submittedName>
</protein>
<feature type="non-terminal residue" evidence="2">
    <location>
        <position position="1"/>
    </location>
</feature>
<dbReference type="GO" id="GO:0005737">
    <property type="term" value="C:cytoplasm"/>
    <property type="evidence" value="ECO:0007669"/>
    <property type="project" value="TreeGrafter"/>
</dbReference>
<organism evidence="2 3">
    <name type="scientific">Scytalidium lignicola</name>
    <name type="common">Hyphomycete</name>
    <dbReference type="NCBI Taxonomy" id="5539"/>
    <lineage>
        <taxon>Eukaryota</taxon>
        <taxon>Fungi</taxon>
        <taxon>Dikarya</taxon>
        <taxon>Ascomycota</taxon>
        <taxon>Pezizomycotina</taxon>
        <taxon>Leotiomycetes</taxon>
        <taxon>Leotiomycetes incertae sedis</taxon>
        <taxon>Scytalidium</taxon>
    </lineage>
</organism>
<dbReference type="PANTHER" id="PTHR23330:SF9">
    <property type="entry name" value="PROLINE-RICH PROTEIN 11"/>
    <property type="match status" value="1"/>
</dbReference>
<gene>
    <name evidence="2" type="ORF">B7463_g3100</name>
</gene>
<comment type="caution">
    <text evidence="2">The sequence shown here is derived from an EMBL/GenBank/DDBJ whole genome shotgun (WGS) entry which is preliminary data.</text>
</comment>
<dbReference type="Proteomes" id="UP000258309">
    <property type="component" value="Unassembled WGS sequence"/>
</dbReference>
<dbReference type="OMA" id="GRNAMGQ"/>
<feature type="region of interest" description="Disordered" evidence="1">
    <location>
        <begin position="225"/>
        <end position="372"/>
    </location>
</feature>